<dbReference type="WBParaSite" id="nRc.2.0.1.t37512-RA">
    <property type="protein sequence ID" value="nRc.2.0.1.t37512-RA"/>
    <property type="gene ID" value="nRc.2.0.1.g37512"/>
</dbReference>
<evidence type="ECO:0000313" key="1">
    <source>
        <dbReference type="Proteomes" id="UP000887565"/>
    </source>
</evidence>
<accession>A0A915KFL4</accession>
<evidence type="ECO:0000313" key="2">
    <source>
        <dbReference type="WBParaSite" id="nRc.2.0.1.t37512-RA"/>
    </source>
</evidence>
<dbReference type="Proteomes" id="UP000887565">
    <property type="component" value="Unplaced"/>
</dbReference>
<organism evidence="1 2">
    <name type="scientific">Romanomermis culicivorax</name>
    <name type="common">Nematode worm</name>
    <dbReference type="NCBI Taxonomy" id="13658"/>
    <lineage>
        <taxon>Eukaryota</taxon>
        <taxon>Metazoa</taxon>
        <taxon>Ecdysozoa</taxon>
        <taxon>Nematoda</taxon>
        <taxon>Enoplea</taxon>
        <taxon>Dorylaimia</taxon>
        <taxon>Mermithida</taxon>
        <taxon>Mermithoidea</taxon>
        <taxon>Mermithidae</taxon>
        <taxon>Romanomermis</taxon>
    </lineage>
</organism>
<keyword evidence="1" id="KW-1185">Reference proteome</keyword>
<name>A0A915KFL4_ROMCU</name>
<protein>
    <submittedName>
        <fullName evidence="2">Uncharacterized protein</fullName>
    </submittedName>
</protein>
<proteinExistence type="predicted"/>
<dbReference type="AlphaFoldDB" id="A0A915KFL4"/>
<sequence>MTAIMVVCYLVLTAPSAFLHAVILFYPAVQSWKCDTTGIDTIDLCWRKIGHFASNIFSI</sequence>
<reference evidence="2" key="1">
    <citation type="submission" date="2022-11" db="UniProtKB">
        <authorList>
            <consortium name="WormBaseParasite"/>
        </authorList>
    </citation>
    <scope>IDENTIFICATION</scope>
</reference>